<name>A0A918WHC5_9BACT</name>
<dbReference type="InterPro" id="IPR047778">
    <property type="entry name" value="STM4014-like"/>
</dbReference>
<dbReference type="EMBL" id="BMXI01000002">
    <property type="protein sequence ID" value="GHC44108.1"/>
    <property type="molecule type" value="Genomic_DNA"/>
</dbReference>
<dbReference type="Proteomes" id="UP000644507">
    <property type="component" value="Unassembled WGS sequence"/>
</dbReference>
<evidence type="ECO:0000313" key="2">
    <source>
        <dbReference type="EMBL" id="GHC44108.1"/>
    </source>
</evidence>
<feature type="compositionally biased region" description="Basic and acidic residues" evidence="1">
    <location>
        <begin position="326"/>
        <end position="338"/>
    </location>
</feature>
<comment type="caution">
    <text evidence="2">The sequence shown here is derived from an EMBL/GenBank/DDBJ whole genome shotgun (WGS) entry which is preliminary data.</text>
</comment>
<organism evidence="2 3">
    <name type="scientific">Roseibacillus persicicus</name>
    <dbReference type="NCBI Taxonomy" id="454148"/>
    <lineage>
        <taxon>Bacteria</taxon>
        <taxon>Pseudomonadati</taxon>
        <taxon>Verrucomicrobiota</taxon>
        <taxon>Verrucomicrobiia</taxon>
        <taxon>Verrucomicrobiales</taxon>
        <taxon>Verrucomicrobiaceae</taxon>
        <taxon>Roseibacillus</taxon>
    </lineage>
</organism>
<protein>
    <recommendedName>
        <fullName evidence="4">ATP-grasp domain-containing protein</fullName>
    </recommendedName>
</protein>
<feature type="region of interest" description="Disordered" evidence="1">
    <location>
        <begin position="326"/>
        <end position="345"/>
    </location>
</feature>
<sequence length="345" mass="38586">MLTNPDRLQEAMQWAESLRIESPGENWEVEKGILRLGSQLPGALSGEDIDQLQFDRGALRLQRQWLWGWQQLLDRLSVLAKNEGVFMWSSGLSIGKLFDKVLCHFLFNNGNIPRPRGVAYSPENLAGVLAKMSETNCLRVFIKPRSGSSASGVIALQRRGEELRATAPIEIENGLCYNSLRVRTYTRRKEVELIVDTVCWQDAIVERWFPKAGFRGRTVDLRVVTIAGEPTHWILRASKGPLTNLHLGNERGETAAFQEAMGEAWGELLELCRKTASLFPDMLTLGIDVLAAPSLDHFVVAEVNAFGDLLPGILDEQGLSTYERQAAEMRSREPRRLNGAESQSA</sequence>
<dbReference type="AlphaFoldDB" id="A0A918WHC5"/>
<dbReference type="Gene3D" id="3.30.470.20">
    <property type="entry name" value="ATP-grasp fold, B domain"/>
    <property type="match status" value="1"/>
</dbReference>
<evidence type="ECO:0000256" key="1">
    <source>
        <dbReference type="SAM" id="MobiDB-lite"/>
    </source>
</evidence>
<keyword evidence="3" id="KW-1185">Reference proteome</keyword>
<evidence type="ECO:0008006" key="4">
    <source>
        <dbReference type="Google" id="ProtNLM"/>
    </source>
</evidence>
<reference evidence="2" key="1">
    <citation type="journal article" date="2014" name="Int. J. Syst. Evol. Microbiol.">
        <title>Complete genome sequence of Corynebacterium casei LMG S-19264T (=DSM 44701T), isolated from a smear-ripened cheese.</title>
        <authorList>
            <consortium name="US DOE Joint Genome Institute (JGI-PGF)"/>
            <person name="Walter F."/>
            <person name="Albersmeier A."/>
            <person name="Kalinowski J."/>
            <person name="Ruckert C."/>
        </authorList>
    </citation>
    <scope>NUCLEOTIDE SEQUENCE</scope>
    <source>
        <strain evidence="2">KCTC 12988</strain>
    </source>
</reference>
<dbReference type="SUPFAM" id="SSF56059">
    <property type="entry name" value="Glutathione synthetase ATP-binding domain-like"/>
    <property type="match status" value="1"/>
</dbReference>
<evidence type="ECO:0000313" key="3">
    <source>
        <dbReference type="Proteomes" id="UP000644507"/>
    </source>
</evidence>
<gene>
    <name evidence="2" type="ORF">GCM10007100_06670</name>
</gene>
<proteinExistence type="predicted"/>
<dbReference type="NCBIfam" id="NF038074">
    <property type="entry name" value="fam_STM4014"/>
    <property type="match status" value="1"/>
</dbReference>
<reference evidence="2" key="2">
    <citation type="submission" date="2020-09" db="EMBL/GenBank/DDBJ databases">
        <authorList>
            <person name="Sun Q."/>
            <person name="Kim S."/>
        </authorList>
    </citation>
    <scope>NUCLEOTIDE SEQUENCE</scope>
    <source>
        <strain evidence="2">KCTC 12988</strain>
    </source>
</reference>
<accession>A0A918WHC5</accession>